<keyword evidence="2" id="KW-1185">Reference proteome</keyword>
<reference evidence="1 2" key="1">
    <citation type="submission" date="2024-08" db="EMBL/GenBank/DDBJ databases">
        <title>Mycobacterium servetensis sp. nov., a novel rapid-growing mycobacterial species recovered from a human patient in Zaragoza, Spain.</title>
        <authorList>
            <person name="Tristancho-Baro A.I."/>
            <person name="Buenestado-Serrano S."/>
            <person name="Garcia De Viedma D."/>
            <person name="Milagro-Beamonte A."/>
            <person name="Burillo N."/>
            <person name="Sanz S."/>
            <person name="Lopez-Calleja A.I."/>
            <person name="Penas-Utrilla D."/>
            <person name="Guardingo M."/>
            <person name="Garcia M.J."/>
            <person name="Vinuelas-Bayon J."/>
        </authorList>
    </citation>
    <scope>NUCLEOTIDE SEQUENCE [LARGE SCALE GENOMIC DNA]</scope>
    <source>
        <strain evidence="2">HUMS_12744610</strain>
    </source>
</reference>
<dbReference type="Proteomes" id="UP001564760">
    <property type="component" value="Unassembled WGS sequence"/>
</dbReference>
<dbReference type="RefSeq" id="WP_369739786.1">
    <property type="nucleotide sequence ID" value="NZ_JBGEDP010000001.1"/>
</dbReference>
<proteinExistence type="predicted"/>
<sequence>MTVEFLAEVQSIVEPLLSGLGFWLDEYDGDVPEGGPGSSVVYFRSKDCKIQICQSTREASINCMIAPLAAPNVFGPTDVSGKWQYVVMLAIKHGISREEIIKDKLPADFPTTVQKLKWVAGRVEKYFRIAHEDVLKMGGPEC</sequence>
<protein>
    <submittedName>
        <fullName evidence="1">Uncharacterized protein</fullName>
    </submittedName>
</protein>
<gene>
    <name evidence="1" type="ORF">AB8998_22310</name>
</gene>
<organism evidence="1 2">
    <name type="scientific">Mycobacterium servetii</name>
    <dbReference type="NCBI Taxonomy" id="3237418"/>
    <lineage>
        <taxon>Bacteria</taxon>
        <taxon>Bacillati</taxon>
        <taxon>Actinomycetota</taxon>
        <taxon>Actinomycetes</taxon>
        <taxon>Mycobacteriales</taxon>
        <taxon>Mycobacteriaceae</taxon>
        <taxon>Mycobacterium</taxon>
    </lineage>
</organism>
<name>A0ABV4C4P7_9MYCO</name>
<evidence type="ECO:0000313" key="2">
    <source>
        <dbReference type="Proteomes" id="UP001564760"/>
    </source>
</evidence>
<comment type="caution">
    <text evidence="1">The sequence shown here is derived from an EMBL/GenBank/DDBJ whole genome shotgun (WGS) entry which is preliminary data.</text>
</comment>
<accession>A0ABV4C4P7</accession>
<evidence type="ECO:0000313" key="1">
    <source>
        <dbReference type="EMBL" id="MEY8017514.1"/>
    </source>
</evidence>
<dbReference type="EMBL" id="JBGEDP010000001">
    <property type="protein sequence ID" value="MEY8017514.1"/>
    <property type="molecule type" value="Genomic_DNA"/>
</dbReference>